<gene>
    <name evidence="2" type="ORF">SAMN05216469_12213</name>
</gene>
<protein>
    <submittedName>
        <fullName evidence="2">TIR domain-containing protein</fullName>
    </submittedName>
</protein>
<dbReference type="GO" id="GO:0007165">
    <property type="term" value="P:signal transduction"/>
    <property type="evidence" value="ECO:0007669"/>
    <property type="project" value="InterPro"/>
</dbReference>
<sequence length="346" mass="39751">MKKLFISYSHDDVAKVKRFALLLSLHGFDLWLDEKNISNGDYYTTKILNGIHESDAYLLFLSNSSIKSPWVNAEIDFALREKIERNRLTIIPVLLEDVDIPVPISNIDYLDARFSMQKAVSEFAEMFQKKEQQINDLTVSSISFTISEDTSVEIGPFVESITSSDLKEDREHILQDLRKKAYGILMNFVLIDDFDFSSDTPKFANGLYEEKIIKKSGSTDGSICENITVETVVFCPDMKKVNRLLNDRIKVLSISSICFGFSLPVKDGESILEKGKHCVQKLQDKYTILSYDNVEGAKIELPEDLYLCLAISEDIIKVKLSTKYRWQFEQKFKDFSVFEFIRELLS</sequence>
<dbReference type="SMART" id="SM00255">
    <property type="entry name" value="TIR"/>
    <property type="match status" value="1"/>
</dbReference>
<evidence type="ECO:0000259" key="1">
    <source>
        <dbReference type="PROSITE" id="PS50104"/>
    </source>
</evidence>
<dbReference type="EMBL" id="FOAT01000022">
    <property type="protein sequence ID" value="SEL35701.1"/>
    <property type="molecule type" value="Genomic_DNA"/>
</dbReference>
<evidence type="ECO:0000313" key="2">
    <source>
        <dbReference type="EMBL" id="SEL35701.1"/>
    </source>
</evidence>
<dbReference type="AlphaFoldDB" id="A0A1H7PIU3"/>
<dbReference type="InterPro" id="IPR035897">
    <property type="entry name" value="Toll_tir_struct_dom_sf"/>
</dbReference>
<evidence type="ECO:0000313" key="3">
    <source>
        <dbReference type="Proteomes" id="UP000186015"/>
    </source>
</evidence>
<dbReference type="InterPro" id="IPR000157">
    <property type="entry name" value="TIR_dom"/>
</dbReference>
<dbReference type="SUPFAM" id="SSF52200">
    <property type="entry name" value="Toll/Interleukin receptor TIR domain"/>
    <property type="match status" value="1"/>
</dbReference>
<accession>A0A1H7PIU3</accession>
<dbReference type="Gene3D" id="3.40.50.10140">
    <property type="entry name" value="Toll/interleukin-1 receptor homology (TIR) domain"/>
    <property type="match status" value="1"/>
</dbReference>
<name>A0A1H7PIU3_RUMAL</name>
<dbReference type="Proteomes" id="UP000186015">
    <property type="component" value="Unassembled WGS sequence"/>
</dbReference>
<dbReference type="PROSITE" id="PS50104">
    <property type="entry name" value="TIR"/>
    <property type="match status" value="1"/>
</dbReference>
<dbReference type="RefSeq" id="WP_074835820.1">
    <property type="nucleotide sequence ID" value="NZ_FOAT01000022.1"/>
</dbReference>
<organism evidence="2 3">
    <name type="scientific">Ruminococcus albus</name>
    <dbReference type="NCBI Taxonomy" id="1264"/>
    <lineage>
        <taxon>Bacteria</taxon>
        <taxon>Bacillati</taxon>
        <taxon>Bacillota</taxon>
        <taxon>Clostridia</taxon>
        <taxon>Eubacteriales</taxon>
        <taxon>Oscillospiraceae</taxon>
        <taxon>Ruminococcus</taxon>
    </lineage>
</organism>
<proteinExistence type="predicted"/>
<dbReference type="OrthoDB" id="2049726at2"/>
<feature type="domain" description="TIR" evidence="1">
    <location>
        <begin position="1"/>
        <end position="131"/>
    </location>
</feature>
<dbReference type="Pfam" id="PF13676">
    <property type="entry name" value="TIR_2"/>
    <property type="match status" value="1"/>
</dbReference>
<reference evidence="2 3" key="1">
    <citation type="submission" date="2016-10" db="EMBL/GenBank/DDBJ databases">
        <authorList>
            <person name="de Groot N.N."/>
        </authorList>
    </citation>
    <scope>NUCLEOTIDE SEQUENCE [LARGE SCALE GENOMIC DNA]</scope>
    <source>
        <strain evidence="2 3">KH2T6</strain>
    </source>
</reference>